<dbReference type="RefSeq" id="WP_264987811.1">
    <property type="nucleotide sequence ID" value="NZ_BRZA01000001.1"/>
</dbReference>
<organism evidence="1 2">
    <name type="scientific">Lysinibacillus piscis</name>
    <dbReference type="NCBI Taxonomy" id="2518931"/>
    <lineage>
        <taxon>Bacteria</taxon>
        <taxon>Bacillati</taxon>
        <taxon>Bacillota</taxon>
        <taxon>Bacilli</taxon>
        <taxon>Bacillales</taxon>
        <taxon>Bacillaceae</taxon>
        <taxon>Lysinibacillus</taxon>
    </lineage>
</organism>
<proteinExistence type="predicted"/>
<gene>
    <name evidence="1" type="ORF">LYSBPC_12260</name>
</gene>
<reference evidence="1" key="1">
    <citation type="submission" date="2022-08" db="EMBL/GenBank/DDBJ databases">
        <title>Draft genome sequence of Lysinibacillus sp. strain KH24.</title>
        <authorList>
            <person name="Kanbe H."/>
            <person name="Itoh H."/>
        </authorList>
    </citation>
    <scope>NUCLEOTIDE SEQUENCE</scope>
    <source>
        <strain evidence="1">KH24</strain>
    </source>
</reference>
<accession>A0ABQ5NJ93</accession>
<sequence length="152" mass="17212">MLKKLYFVLFIIMIFIVGCTKKEAPKEVAVHTDTTVSDIVGEVIKNQFVVEEKDGIVNIYIHDADVKNGSKNQILKDSAKIFAELSKLKTVKTPAISWSAPLDSVDSDEKSTEVLNIYFSEEDFRKVDWALYSQLNLESIASHYQQHELLGD</sequence>
<comment type="caution">
    <text evidence="1">The sequence shown here is derived from an EMBL/GenBank/DDBJ whole genome shotgun (WGS) entry which is preliminary data.</text>
</comment>
<dbReference type="Proteomes" id="UP001065593">
    <property type="component" value="Unassembled WGS sequence"/>
</dbReference>
<dbReference type="EMBL" id="BRZA01000001">
    <property type="protein sequence ID" value="GLC88099.1"/>
    <property type="molecule type" value="Genomic_DNA"/>
</dbReference>
<evidence type="ECO:0000313" key="2">
    <source>
        <dbReference type="Proteomes" id="UP001065593"/>
    </source>
</evidence>
<evidence type="ECO:0000313" key="1">
    <source>
        <dbReference type="EMBL" id="GLC88099.1"/>
    </source>
</evidence>
<dbReference type="PROSITE" id="PS51257">
    <property type="entry name" value="PROKAR_LIPOPROTEIN"/>
    <property type="match status" value="1"/>
</dbReference>
<protein>
    <submittedName>
        <fullName evidence="1">Uncharacterized protein</fullName>
    </submittedName>
</protein>
<keyword evidence="2" id="KW-1185">Reference proteome</keyword>
<name>A0ABQ5NJ93_9BACI</name>